<gene>
    <name evidence="4" type="ORF">WJU22_25240</name>
</gene>
<dbReference type="EMBL" id="CP150096">
    <property type="protein sequence ID" value="WZN46203.1"/>
    <property type="molecule type" value="Genomic_DNA"/>
</dbReference>
<name>A0ABZ2Z3M2_9BACT</name>
<keyword evidence="5" id="KW-1185">Reference proteome</keyword>
<organism evidence="4 5">
    <name type="scientific">Chitinophaga caseinilytica</name>
    <dbReference type="NCBI Taxonomy" id="2267521"/>
    <lineage>
        <taxon>Bacteria</taxon>
        <taxon>Pseudomonadati</taxon>
        <taxon>Bacteroidota</taxon>
        <taxon>Chitinophagia</taxon>
        <taxon>Chitinophagales</taxon>
        <taxon>Chitinophagaceae</taxon>
        <taxon>Chitinophaga</taxon>
    </lineage>
</organism>
<dbReference type="InterPro" id="IPR027278">
    <property type="entry name" value="ACCD_DCysDesulf"/>
</dbReference>
<evidence type="ECO:0000313" key="5">
    <source>
        <dbReference type="Proteomes" id="UP001449657"/>
    </source>
</evidence>
<dbReference type="PANTHER" id="PTHR43780:SF2">
    <property type="entry name" value="1-AMINOCYCLOPROPANE-1-CARBOXYLATE DEAMINASE-RELATED"/>
    <property type="match status" value="1"/>
</dbReference>
<dbReference type="PANTHER" id="PTHR43780">
    <property type="entry name" value="1-AMINOCYCLOPROPANE-1-CARBOXYLATE DEAMINASE-RELATED"/>
    <property type="match status" value="1"/>
</dbReference>
<sequence>MLGTAFVIPEGGGNAEGAAGCEEILDLGDFRAFTHILCATGTGTTLAGLINGAAKRGIGAEIWGISALKGAFSVEPEIRALLAEDRGNWGMFHDFHEGGFAKISPALIAGMNDFFDQTGIPTDRVYTGKLVLAFRKMCADGRFPPGSRPLLIHTGGLQGNASLPQGSLHF</sequence>
<evidence type="ECO:0000256" key="2">
    <source>
        <dbReference type="ARBA" id="ARBA00008639"/>
    </source>
</evidence>
<keyword evidence="3" id="KW-0663">Pyridoxal phosphate</keyword>
<reference evidence="4 5" key="1">
    <citation type="submission" date="2024-03" db="EMBL/GenBank/DDBJ databases">
        <title>Chitinophaga caseinilytica sp. nov., a casein hydrolysing bacterium isolated from forest soil.</title>
        <authorList>
            <person name="Lee D.S."/>
            <person name="Han D.M."/>
            <person name="Baek J.H."/>
            <person name="Choi D.G."/>
            <person name="Jeon J.H."/>
            <person name="Jeon C.O."/>
        </authorList>
    </citation>
    <scope>NUCLEOTIDE SEQUENCE [LARGE SCALE GENOMIC DNA]</scope>
    <source>
        <strain evidence="4 5">KACC 19118</strain>
    </source>
</reference>
<proteinExistence type="inferred from homology"/>
<dbReference type="RefSeq" id="WP_341840940.1">
    <property type="nucleotide sequence ID" value="NZ_CP149792.1"/>
</dbReference>
<comment type="cofactor">
    <cofactor evidence="1">
        <name>pyridoxal 5'-phosphate</name>
        <dbReference type="ChEBI" id="CHEBI:597326"/>
    </cofactor>
</comment>
<dbReference type="SUPFAM" id="SSF53686">
    <property type="entry name" value="Tryptophan synthase beta subunit-like PLP-dependent enzymes"/>
    <property type="match status" value="1"/>
</dbReference>
<evidence type="ECO:0000256" key="3">
    <source>
        <dbReference type="ARBA" id="ARBA00022898"/>
    </source>
</evidence>
<evidence type="ECO:0000313" key="4">
    <source>
        <dbReference type="EMBL" id="WZN46203.1"/>
    </source>
</evidence>
<dbReference type="Proteomes" id="UP001449657">
    <property type="component" value="Chromosome"/>
</dbReference>
<protein>
    <recommendedName>
        <fullName evidence="6">Pyridoxal-phosphate dependent enzyme</fullName>
    </recommendedName>
</protein>
<evidence type="ECO:0008006" key="6">
    <source>
        <dbReference type="Google" id="ProtNLM"/>
    </source>
</evidence>
<accession>A0ABZ2Z3M2</accession>
<comment type="similarity">
    <text evidence="2">Belongs to the ACC deaminase/D-cysteine desulfhydrase family.</text>
</comment>
<evidence type="ECO:0000256" key="1">
    <source>
        <dbReference type="ARBA" id="ARBA00001933"/>
    </source>
</evidence>
<dbReference type="Gene3D" id="3.40.50.1100">
    <property type="match status" value="1"/>
</dbReference>
<dbReference type="InterPro" id="IPR036052">
    <property type="entry name" value="TrpB-like_PALP_sf"/>
</dbReference>